<dbReference type="InterPro" id="IPR017850">
    <property type="entry name" value="Alkaline_phosphatase_core_sf"/>
</dbReference>
<sequence>MSDFQLATGAESFSRSRRSMLMNSSLGFGSLALHSLLQKDGFGAEALHGSGVPSGLAHLAPKAKSVIWMFMRGGVSHMESFDPKPALTKYAGVSIPDSPFASVMTSERLKRVRVVVVNDANGQQRNKLYPLQVGFKKYGKSGIEVSDWFPHIGSVIDDISVVRSMWTTDDNHGAQVQFHSGRHMLDPRVPTIGAWITWGLGTLNENLPQFIAMGPRFFDRRDGHYLGPAYDSVELKVDPKNPLDFAKPEAEIMAEEQRLSFDLVNRLNRLTAARYPNDAALDARIKSYELAFRMQSAVPNVIDFASETEATKNLYGFDQKETRPFGEQLLAARRFVEKGVRFIQIQHGAGAAGAWDQHSNLKAKHSELSMQVDRPISGLIRDLKQRGLLDETLVVFATEFGRTPGSQGANGRDHHPYGFSVWMAGGGLKGGVAHGTTDEIGFHAVENPHYVTDVHATILKQLGLNNHRMEVPGHKRLEQDYGAAIDDIIA</sequence>
<evidence type="ECO:0000313" key="2">
    <source>
        <dbReference type="Proteomes" id="UP000187735"/>
    </source>
</evidence>
<dbReference type="Pfam" id="PF07394">
    <property type="entry name" value="DUF1501"/>
    <property type="match status" value="1"/>
</dbReference>
<dbReference type="PANTHER" id="PTHR43737">
    <property type="entry name" value="BLL7424 PROTEIN"/>
    <property type="match status" value="1"/>
</dbReference>
<dbReference type="Gene3D" id="3.40.720.10">
    <property type="entry name" value="Alkaline Phosphatase, subunit A"/>
    <property type="match status" value="1"/>
</dbReference>
<gene>
    <name evidence="1" type="ORF">Fuma_05653</name>
</gene>
<reference evidence="1 2" key="1">
    <citation type="journal article" date="2016" name="Front. Microbiol.">
        <title>Fuerstia marisgermanicae gen. nov., sp. nov., an Unusual Member of the Phylum Planctomycetes from the German Wadden Sea.</title>
        <authorList>
            <person name="Kohn T."/>
            <person name="Heuer A."/>
            <person name="Jogler M."/>
            <person name="Vollmers J."/>
            <person name="Boedeker C."/>
            <person name="Bunk B."/>
            <person name="Rast P."/>
            <person name="Borchert D."/>
            <person name="Glockner I."/>
            <person name="Freese H.M."/>
            <person name="Klenk H.P."/>
            <person name="Overmann J."/>
            <person name="Kaster A.K."/>
            <person name="Rohde M."/>
            <person name="Wiegand S."/>
            <person name="Jogler C."/>
        </authorList>
    </citation>
    <scope>NUCLEOTIDE SEQUENCE [LARGE SCALE GENOMIC DNA]</scope>
    <source>
        <strain evidence="1 2">NH11</strain>
    </source>
</reference>
<dbReference type="SUPFAM" id="SSF53649">
    <property type="entry name" value="Alkaline phosphatase-like"/>
    <property type="match status" value="1"/>
</dbReference>
<proteinExistence type="predicted"/>
<organism evidence="1 2">
    <name type="scientific">Fuerstiella marisgermanici</name>
    <dbReference type="NCBI Taxonomy" id="1891926"/>
    <lineage>
        <taxon>Bacteria</taxon>
        <taxon>Pseudomonadati</taxon>
        <taxon>Planctomycetota</taxon>
        <taxon>Planctomycetia</taxon>
        <taxon>Planctomycetales</taxon>
        <taxon>Planctomycetaceae</taxon>
        <taxon>Fuerstiella</taxon>
    </lineage>
</organism>
<dbReference type="RefSeq" id="WP_077027076.1">
    <property type="nucleotide sequence ID" value="NZ_CP017641.1"/>
</dbReference>
<name>A0A1P8WPK7_9PLAN</name>
<dbReference type="AlphaFoldDB" id="A0A1P8WPK7"/>
<dbReference type="Proteomes" id="UP000187735">
    <property type="component" value="Chromosome"/>
</dbReference>
<dbReference type="EMBL" id="CP017641">
    <property type="protein sequence ID" value="APZ95990.1"/>
    <property type="molecule type" value="Genomic_DNA"/>
</dbReference>
<evidence type="ECO:0008006" key="3">
    <source>
        <dbReference type="Google" id="ProtNLM"/>
    </source>
</evidence>
<dbReference type="STRING" id="1891926.Fuma_05653"/>
<dbReference type="PANTHER" id="PTHR43737:SF1">
    <property type="entry name" value="DUF1501 DOMAIN-CONTAINING PROTEIN"/>
    <property type="match status" value="1"/>
</dbReference>
<protein>
    <recommendedName>
        <fullName evidence="3">Sulfatase</fullName>
    </recommendedName>
</protein>
<dbReference type="InterPro" id="IPR010869">
    <property type="entry name" value="DUF1501"/>
</dbReference>
<accession>A0A1P8WPK7</accession>
<keyword evidence="2" id="KW-1185">Reference proteome</keyword>
<evidence type="ECO:0000313" key="1">
    <source>
        <dbReference type="EMBL" id="APZ95990.1"/>
    </source>
</evidence>
<dbReference type="KEGG" id="fmr:Fuma_05653"/>